<evidence type="ECO:0000313" key="3">
    <source>
        <dbReference type="Proteomes" id="UP001231941"/>
    </source>
</evidence>
<proteinExistence type="predicted"/>
<sequence length="329" mass="37696">MSKKTNIMDSYTTEELTAIKIMSLPFNDVKDEDLILYLYRCKELGLNPMSGEFIMLKKWSEYYQKYNYSFITTRDGYLKSAKNDPNYEGIDSGVYCEGDLLEFENGKVRHKFGTTRGKVIGGWAIVYKKGVVPKTEFAPFKEYYQANSNKSIWRQMPSAMIKKVAEVAALRIMFPLTGVYTFEEMNVETPRDINDSNTPFQQPINDNAISENKEVDKNKTESIKPNPMEISEENNTDLGSESYQTHPNEVPRMSYQLKSIKAGNSKQGTPYYVLTLSDDCNRKADMYALGDIMEKINELDLRENSRVHITITCQDNCFVINDIELAAVS</sequence>
<evidence type="ECO:0000256" key="1">
    <source>
        <dbReference type="SAM" id="MobiDB-lite"/>
    </source>
</evidence>
<evidence type="ECO:0000313" key="2">
    <source>
        <dbReference type="EMBL" id="MDP5276213.1"/>
    </source>
</evidence>
<dbReference type="Proteomes" id="UP001231941">
    <property type="component" value="Unassembled WGS sequence"/>
</dbReference>
<name>A0ABT9J3S0_9BACL</name>
<feature type="region of interest" description="Disordered" evidence="1">
    <location>
        <begin position="215"/>
        <end position="241"/>
    </location>
</feature>
<dbReference type="RefSeq" id="WP_305993523.1">
    <property type="nucleotide sequence ID" value="NZ_JAVAMP010000012.1"/>
</dbReference>
<dbReference type="EMBL" id="JAVAMP010000012">
    <property type="protein sequence ID" value="MDP5276213.1"/>
    <property type="molecule type" value="Genomic_DNA"/>
</dbReference>
<reference evidence="2 3" key="1">
    <citation type="submission" date="2023-08" db="EMBL/GenBank/DDBJ databases">
        <authorList>
            <person name="Park J.-S."/>
        </authorList>
    </citation>
    <scope>NUCLEOTIDE SEQUENCE [LARGE SCALE GENOMIC DNA]</scope>
    <source>
        <strain evidence="2 3">2205SS18-9</strain>
    </source>
</reference>
<keyword evidence="3" id="KW-1185">Reference proteome</keyword>
<comment type="caution">
    <text evidence="2">The sequence shown here is derived from an EMBL/GenBank/DDBJ whole genome shotgun (WGS) entry which is preliminary data.</text>
</comment>
<accession>A0ABT9J3S0</accession>
<dbReference type="Pfam" id="PF03837">
    <property type="entry name" value="RecT"/>
    <property type="match status" value="1"/>
</dbReference>
<gene>
    <name evidence="2" type="ORF">Q5Y73_19125</name>
</gene>
<organism evidence="2 3">
    <name type="scientific">Chengkuizengella axinellae</name>
    <dbReference type="NCBI Taxonomy" id="3064388"/>
    <lineage>
        <taxon>Bacteria</taxon>
        <taxon>Bacillati</taxon>
        <taxon>Bacillota</taxon>
        <taxon>Bacilli</taxon>
        <taxon>Bacillales</taxon>
        <taxon>Paenibacillaceae</taxon>
        <taxon>Chengkuizengella</taxon>
    </lineage>
</organism>
<dbReference type="InterPro" id="IPR018330">
    <property type="entry name" value="RecT_fam"/>
</dbReference>
<protein>
    <submittedName>
        <fullName evidence="2">RecT family recombinase</fullName>
    </submittedName>
</protein>